<proteinExistence type="predicted"/>
<dbReference type="RefSeq" id="WP_379746307.1">
    <property type="nucleotide sequence ID" value="NZ_JBHTCP010000004.1"/>
</dbReference>
<evidence type="ECO:0000313" key="2">
    <source>
        <dbReference type="Proteomes" id="UP001596549"/>
    </source>
</evidence>
<sequence length="92" mass="10665">MGIQYIFYTEEVRRGTAPDEKIAYVDTEIMDKESGQTLFKGTVPVTVTPFGVFVSVKSVKEAFTNKKMQAEVLFRLKRYVKKMRDYLDVDEL</sequence>
<name>A0ABW2NJF7_9BACL</name>
<dbReference type="Proteomes" id="UP001596549">
    <property type="component" value="Unassembled WGS sequence"/>
</dbReference>
<accession>A0ABW2NJF7</accession>
<dbReference type="EMBL" id="JBHTCP010000004">
    <property type="protein sequence ID" value="MFC7370639.1"/>
    <property type="molecule type" value="Genomic_DNA"/>
</dbReference>
<reference evidence="2" key="1">
    <citation type="journal article" date="2019" name="Int. J. Syst. Evol. Microbiol.">
        <title>The Global Catalogue of Microorganisms (GCM) 10K type strain sequencing project: providing services to taxonomists for standard genome sequencing and annotation.</title>
        <authorList>
            <consortium name="The Broad Institute Genomics Platform"/>
            <consortium name="The Broad Institute Genome Sequencing Center for Infectious Disease"/>
            <person name="Wu L."/>
            <person name="Ma J."/>
        </authorList>
    </citation>
    <scope>NUCLEOTIDE SEQUENCE [LARGE SCALE GENOMIC DNA]</scope>
    <source>
        <strain evidence="2">NBRC 106396</strain>
    </source>
</reference>
<protein>
    <submittedName>
        <fullName evidence="1">Uncharacterized protein</fullName>
    </submittedName>
</protein>
<gene>
    <name evidence="1" type="ORF">ACFQPF_03000</name>
</gene>
<keyword evidence="2" id="KW-1185">Reference proteome</keyword>
<evidence type="ECO:0000313" key="1">
    <source>
        <dbReference type="EMBL" id="MFC7370639.1"/>
    </source>
</evidence>
<organism evidence="1 2">
    <name type="scientific">Fictibacillus iocasae</name>
    <dbReference type="NCBI Taxonomy" id="2715437"/>
    <lineage>
        <taxon>Bacteria</taxon>
        <taxon>Bacillati</taxon>
        <taxon>Bacillota</taxon>
        <taxon>Bacilli</taxon>
        <taxon>Bacillales</taxon>
        <taxon>Fictibacillaceae</taxon>
        <taxon>Fictibacillus</taxon>
    </lineage>
</organism>
<comment type="caution">
    <text evidence="1">The sequence shown here is derived from an EMBL/GenBank/DDBJ whole genome shotgun (WGS) entry which is preliminary data.</text>
</comment>